<proteinExistence type="predicted"/>
<dbReference type="Pfam" id="PF00206">
    <property type="entry name" value="Lyase_1"/>
    <property type="match status" value="1"/>
</dbReference>
<name>A0A0U4FIJ3_9BACI</name>
<dbReference type="PRINTS" id="PR00145">
    <property type="entry name" value="ARGSUCLYASE"/>
</dbReference>
<dbReference type="Pfam" id="PF10397">
    <property type="entry name" value="ADSL_C"/>
    <property type="match status" value="1"/>
</dbReference>
<dbReference type="InterPro" id="IPR008948">
    <property type="entry name" value="L-Aspartase-like"/>
</dbReference>
<sequence length="460" mass="51132">MKMKQINGKMLLPLLDTYGDLETINCFSEEAMFNGWLEAEVALAKAQGEENIIPKEAAKKIEASAKYELLDLNGFWEETKNVGYPIVPLVKRLSAVSGEYGGYVHWGATTQDIMDTGLVIQLRNAIKRLEQLLIECGSACATLIEKYASTPQAGRTHGQQAVPITFGMKVSVWLSELRRHVERLQEVKSRLLVGQLFGAAGTLATLGTKSTKVRTRFCELLELQEPEGPWHVARDTVVEFANLQSMISGTLQKVAKEIADLARTEINEVQEMKGQLRGASSTMPQKENPISSETIIGLTTINMSLVSGFYQTMTPVHERATGEWQAEWDMIPLVSVGTAGALSLMGETLKNLSVNEEVMKQNLEMDNGLIMAESVMMKLTEKMGKQKAHEKMYEICRVADKENQKLKNVLENDATIIQTLKVDDVKSSINPMDYLGEAAPLSNRAILNWEETLNNYGIKK</sequence>
<dbReference type="GO" id="GO:0044208">
    <property type="term" value="P:'de novo' AMP biosynthetic process"/>
    <property type="evidence" value="ECO:0007669"/>
    <property type="project" value="TreeGrafter"/>
</dbReference>
<dbReference type="CDD" id="cd01597">
    <property type="entry name" value="pCLME"/>
    <property type="match status" value="1"/>
</dbReference>
<evidence type="ECO:0000313" key="3">
    <source>
        <dbReference type="EMBL" id="ALX47572.1"/>
    </source>
</evidence>
<dbReference type="AlphaFoldDB" id="A0A0U4FIJ3"/>
<dbReference type="RefSeq" id="WP_068441365.1">
    <property type="nucleotide sequence ID" value="NZ_CP013862.1"/>
</dbReference>
<dbReference type="PANTHER" id="PTHR43172:SF1">
    <property type="entry name" value="ADENYLOSUCCINATE LYASE"/>
    <property type="match status" value="1"/>
</dbReference>
<dbReference type="PRINTS" id="PR00149">
    <property type="entry name" value="FUMRATELYASE"/>
</dbReference>
<organism evidence="3 4">
    <name type="scientific">Lentibacillus amyloliquefaciens</name>
    <dbReference type="NCBI Taxonomy" id="1472767"/>
    <lineage>
        <taxon>Bacteria</taxon>
        <taxon>Bacillati</taxon>
        <taxon>Bacillota</taxon>
        <taxon>Bacilli</taxon>
        <taxon>Bacillales</taxon>
        <taxon>Bacillaceae</taxon>
        <taxon>Lentibacillus</taxon>
    </lineage>
</organism>
<protein>
    <recommendedName>
        <fullName evidence="2">Adenylosuccinate lyase C-terminal domain-containing protein</fullName>
    </recommendedName>
</protein>
<dbReference type="GO" id="GO:0005829">
    <property type="term" value="C:cytosol"/>
    <property type="evidence" value="ECO:0007669"/>
    <property type="project" value="TreeGrafter"/>
</dbReference>
<evidence type="ECO:0000313" key="4">
    <source>
        <dbReference type="Proteomes" id="UP000050331"/>
    </source>
</evidence>
<feature type="domain" description="Adenylosuccinate lyase C-terminal" evidence="2">
    <location>
        <begin position="367"/>
        <end position="446"/>
    </location>
</feature>
<dbReference type="InterPro" id="IPR000362">
    <property type="entry name" value="Fumarate_lyase_fam"/>
</dbReference>
<dbReference type="SMART" id="SM00998">
    <property type="entry name" value="ADSL_C"/>
    <property type="match status" value="1"/>
</dbReference>
<reference evidence="3 4" key="1">
    <citation type="submission" date="2016-01" db="EMBL/GenBank/DDBJ databases">
        <title>Complete genome sequence of strain Lentibacillus amyloliquefaciens LAM0015T isolated from saline sediment.</title>
        <authorList>
            <person name="Wang J.-L."/>
            <person name="He M.-X."/>
        </authorList>
    </citation>
    <scope>NUCLEOTIDE SEQUENCE [LARGE SCALE GENOMIC DNA]</scope>
    <source>
        <strain evidence="3 4">LAM0015</strain>
    </source>
</reference>
<dbReference type="STRING" id="1472767.AOX59_02505"/>
<gene>
    <name evidence="3" type="ORF">AOX59_02505</name>
</gene>
<keyword evidence="4" id="KW-1185">Reference proteome</keyword>
<dbReference type="GO" id="GO:0004018">
    <property type="term" value="F:N6-(1,2-dicarboxyethyl)AMP AMP-lyase (fumarate-forming) activity"/>
    <property type="evidence" value="ECO:0007669"/>
    <property type="project" value="TreeGrafter"/>
</dbReference>
<dbReference type="InterPro" id="IPR019468">
    <property type="entry name" value="AdenyloSucc_lyase_C"/>
</dbReference>
<dbReference type="KEGG" id="lao:AOX59_02505"/>
<accession>A0A0U4FIJ3</accession>
<dbReference type="GO" id="GO:0070626">
    <property type="term" value="F:(S)-2-(5-amino-1-(5-phospho-D-ribosyl)imidazole-4-carboxamido) succinate lyase (fumarate-forming) activity"/>
    <property type="evidence" value="ECO:0007669"/>
    <property type="project" value="TreeGrafter"/>
</dbReference>
<dbReference type="PANTHER" id="PTHR43172">
    <property type="entry name" value="ADENYLOSUCCINATE LYASE"/>
    <property type="match status" value="1"/>
</dbReference>
<dbReference type="EMBL" id="CP013862">
    <property type="protein sequence ID" value="ALX47572.1"/>
    <property type="molecule type" value="Genomic_DNA"/>
</dbReference>
<dbReference type="InterPro" id="IPR022761">
    <property type="entry name" value="Fumarate_lyase_N"/>
</dbReference>
<evidence type="ECO:0000259" key="2">
    <source>
        <dbReference type="SMART" id="SM00998"/>
    </source>
</evidence>
<dbReference type="Gene3D" id="1.10.40.30">
    <property type="entry name" value="Fumarase/aspartase (C-terminal domain)"/>
    <property type="match status" value="1"/>
</dbReference>
<dbReference type="Proteomes" id="UP000050331">
    <property type="component" value="Chromosome"/>
</dbReference>
<keyword evidence="1" id="KW-0456">Lyase</keyword>
<evidence type="ECO:0000256" key="1">
    <source>
        <dbReference type="ARBA" id="ARBA00023239"/>
    </source>
</evidence>
<dbReference type="SUPFAM" id="SSF48557">
    <property type="entry name" value="L-aspartase-like"/>
    <property type="match status" value="1"/>
</dbReference>
<dbReference type="OrthoDB" id="9768878at2"/>
<dbReference type="Gene3D" id="1.20.200.10">
    <property type="entry name" value="Fumarase/aspartase (Central domain)"/>
    <property type="match status" value="1"/>
</dbReference>